<protein>
    <recommendedName>
        <fullName evidence="2">WKF domain-containing protein</fullName>
    </recommendedName>
</protein>
<feature type="compositionally biased region" description="Basic residues" evidence="1">
    <location>
        <begin position="96"/>
        <end position="107"/>
    </location>
</feature>
<reference evidence="4" key="2">
    <citation type="submission" date="2009-11" db="EMBL/GenBank/DDBJ databases">
        <title>The Genome Sequence of Allomyces macrogynus strain ATCC 38327.</title>
        <authorList>
            <consortium name="The Broad Institute Genome Sequencing Platform"/>
            <person name="Russ C."/>
            <person name="Cuomo C."/>
            <person name="Shea T."/>
            <person name="Young S.K."/>
            <person name="Zeng Q."/>
            <person name="Koehrsen M."/>
            <person name="Haas B."/>
            <person name="Borodovsky M."/>
            <person name="Guigo R."/>
            <person name="Alvarado L."/>
            <person name="Berlin A."/>
            <person name="Borenstein D."/>
            <person name="Chen Z."/>
            <person name="Engels R."/>
            <person name="Freedman E."/>
            <person name="Gellesch M."/>
            <person name="Goldberg J."/>
            <person name="Griggs A."/>
            <person name="Gujja S."/>
            <person name="Heiman D."/>
            <person name="Hepburn T."/>
            <person name="Howarth C."/>
            <person name="Jen D."/>
            <person name="Larson L."/>
            <person name="Lewis B."/>
            <person name="Mehta T."/>
            <person name="Park D."/>
            <person name="Pearson M."/>
            <person name="Roberts A."/>
            <person name="Saif S."/>
            <person name="Shenoy N."/>
            <person name="Sisk P."/>
            <person name="Stolte C."/>
            <person name="Sykes S."/>
            <person name="Walk T."/>
            <person name="White J."/>
            <person name="Yandava C."/>
            <person name="Burger G."/>
            <person name="Gray M.W."/>
            <person name="Holland P.W.H."/>
            <person name="King N."/>
            <person name="Lang F.B.F."/>
            <person name="Roger A.J."/>
            <person name="Ruiz-Trillo I."/>
            <person name="Lander E."/>
            <person name="Nusbaum C."/>
        </authorList>
    </citation>
    <scope>NUCLEOTIDE SEQUENCE [LARGE SCALE GENOMIC DNA]</scope>
    <source>
        <strain evidence="4">ATCC 38327</strain>
    </source>
</reference>
<dbReference type="eggNOG" id="KOG4829">
    <property type="taxonomic scope" value="Eukaryota"/>
</dbReference>
<feature type="compositionally biased region" description="Acidic residues" evidence="1">
    <location>
        <begin position="78"/>
        <end position="91"/>
    </location>
</feature>
<feature type="domain" description="WKF" evidence="2">
    <location>
        <begin position="128"/>
        <end position="189"/>
    </location>
</feature>
<feature type="compositionally biased region" description="Acidic residues" evidence="1">
    <location>
        <begin position="211"/>
        <end position="230"/>
    </location>
</feature>
<dbReference type="VEuPathDB" id="FungiDB:AMAG_15880"/>
<sequence length="247" mass="27382">MADSTPSKKRLRAASDQPAATPAAAPSKRPKKKLSMRVNAAYAELESRPAKPTHTVFNDDGEVEDDMPKRPAKSVVADDGDADGDANEDAGDLPPRKRSKKKKKGKGNKAAAVTKRRDPDDERDAVVAYLHEWKANRTAWRFSKNKQVWLLKHLYTRNKIPDSAFAIAVEYLEDLRGVARTRAFDEAKRIVENDGRDLQQLPAGETAADGASDDEEDEGTKEEEAEDDEEVAAWRLARAAELMRMLG</sequence>
<evidence type="ECO:0000256" key="1">
    <source>
        <dbReference type="SAM" id="MobiDB-lite"/>
    </source>
</evidence>
<accession>A0A0L0T930</accession>
<dbReference type="OrthoDB" id="10261563at2759"/>
<proteinExistence type="predicted"/>
<dbReference type="PANTHER" id="PTHR22306:SF2">
    <property type="entry name" value="CHROMOSOME 7 OPEN READING FRAME 50"/>
    <property type="match status" value="1"/>
</dbReference>
<evidence type="ECO:0000259" key="2">
    <source>
        <dbReference type="Pfam" id="PF10180"/>
    </source>
</evidence>
<evidence type="ECO:0000313" key="4">
    <source>
        <dbReference type="Proteomes" id="UP000054350"/>
    </source>
</evidence>
<dbReference type="Proteomes" id="UP000054350">
    <property type="component" value="Unassembled WGS sequence"/>
</dbReference>
<feature type="compositionally biased region" description="Low complexity" evidence="1">
    <location>
        <begin position="14"/>
        <end position="27"/>
    </location>
</feature>
<reference evidence="3 4" key="1">
    <citation type="submission" date="2009-11" db="EMBL/GenBank/DDBJ databases">
        <title>Annotation of Allomyces macrogynus ATCC 38327.</title>
        <authorList>
            <consortium name="The Broad Institute Genome Sequencing Platform"/>
            <person name="Russ C."/>
            <person name="Cuomo C."/>
            <person name="Burger G."/>
            <person name="Gray M.W."/>
            <person name="Holland P.W.H."/>
            <person name="King N."/>
            <person name="Lang F.B.F."/>
            <person name="Roger A.J."/>
            <person name="Ruiz-Trillo I."/>
            <person name="Young S.K."/>
            <person name="Zeng Q."/>
            <person name="Gargeya S."/>
            <person name="Fitzgerald M."/>
            <person name="Haas B."/>
            <person name="Abouelleil A."/>
            <person name="Alvarado L."/>
            <person name="Arachchi H.M."/>
            <person name="Berlin A."/>
            <person name="Chapman S.B."/>
            <person name="Gearin G."/>
            <person name="Goldberg J."/>
            <person name="Griggs A."/>
            <person name="Gujja S."/>
            <person name="Hansen M."/>
            <person name="Heiman D."/>
            <person name="Howarth C."/>
            <person name="Larimer J."/>
            <person name="Lui A."/>
            <person name="MacDonald P.J.P."/>
            <person name="McCowen C."/>
            <person name="Montmayeur A."/>
            <person name="Murphy C."/>
            <person name="Neiman D."/>
            <person name="Pearson M."/>
            <person name="Priest M."/>
            <person name="Roberts A."/>
            <person name="Saif S."/>
            <person name="Shea T."/>
            <person name="Sisk P."/>
            <person name="Stolte C."/>
            <person name="Sykes S."/>
            <person name="Wortman J."/>
            <person name="Nusbaum C."/>
            <person name="Birren B."/>
        </authorList>
    </citation>
    <scope>NUCLEOTIDE SEQUENCE [LARGE SCALE GENOMIC DNA]</scope>
    <source>
        <strain evidence="3 4">ATCC 38327</strain>
    </source>
</reference>
<dbReference type="PANTHER" id="PTHR22306">
    <property type="entry name" value="CHROMOSOME 7 OPEN READING FRAME 50"/>
    <property type="match status" value="1"/>
</dbReference>
<organism evidence="3 4">
    <name type="scientific">Allomyces macrogynus (strain ATCC 38327)</name>
    <name type="common">Allomyces javanicus var. macrogynus</name>
    <dbReference type="NCBI Taxonomy" id="578462"/>
    <lineage>
        <taxon>Eukaryota</taxon>
        <taxon>Fungi</taxon>
        <taxon>Fungi incertae sedis</taxon>
        <taxon>Blastocladiomycota</taxon>
        <taxon>Blastocladiomycetes</taxon>
        <taxon>Blastocladiales</taxon>
        <taxon>Blastocladiaceae</taxon>
        <taxon>Allomyces</taxon>
    </lineage>
</organism>
<dbReference type="EMBL" id="GG745370">
    <property type="protein sequence ID" value="KNE71225.1"/>
    <property type="molecule type" value="Genomic_DNA"/>
</dbReference>
<keyword evidence="4" id="KW-1185">Reference proteome</keyword>
<feature type="region of interest" description="Disordered" evidence="1">
    <location>
        <begin position="1"/>
        <end position="122"/>
    </location>
</feature>
<gene>
    <name evidence="3" type="ORF">AMAG_15880</name>
</gene>
<dbReference type="STRING" id="578462.A0A0L0T930"/>
<feature type="region of interest" description="Disordered" evidence="1">
    <location>
        <begin position="194"/>
        <end position="230"/>
    </location>
</feature>
<dbReference type="AlphaFoldDB" id="A0A0L0T930"/>
<name>A0A0L0T930_ALLM3</name>
<dbReference type="Pfam" id="PF10180">
    <property type="entry name" value="WKF"/>
    <property type="match status" value="1"/>
</dbReference>
<evidence type="ECO:0000313" key="3">
    <source>
        <dbReference type="EMBL" id="KNE71225.1"/>
    </source>
</evidence>
<dbReference type="InterPro" id="IPR019327">
    <property type="entry name" value="WKF"/>
</dbReference>